<dbReference type="GO" id="GO:0005886">
    <property type="term" value="C:plasma membrane"/>
    <property type="evidence" value="ECO:0007669"/>
    <property type="project" value="TreeGrafter"/>
</dbReference>
<evidence type="ECO:0000256" key="1">
    <source>
        <dbReference type="ARBA" id="ARBA00004196"/>
    </source>
</evidence>
<evidence type="ECO:0000256" key="2">
    <source>
        <dbReference type="ARBA" id="ARBA00022723"/>
    </source>
</evidence>
<dbReference type="InterPro" id="IPR007348">
    <property type="entry name" value="CopC_dom"/>
</dbReference>
<reference evidence="7 8" key="1">
    <citation type="submission" date="2018-11" db="EMBL/GenBank/DDBJ databases">
        <title>Genome squencing of methanotrophic bacteria isolated from alkaline groundwater in Korea.</title>
        <authorList>
            <person name="Nguyen L.N."/>
        </authorList>
    </citation>
    <scope>NUCLEOTIDE SEQUENCE [LARGE SCALE GENOMIC DNA]</scope>
    <source>
        <strain evidence="7 8">GW6</strain>
        <plasmid evidence="8">pgw6_1</plasmid>
    </source>
</reference>
<dbReference type="PANTHER" id="PTHR34820">
    <property type="entry name" value="INNER MEMBRANE PROTEIN YEBZ"/>
    <property type="match status" value="1"/>
</dbReference>
<dbReference type="Proteomes" id="UP000273982">
    <property type="component" value="Plasmid pGW6_1"/>
</dbReference>
<dbReference type="RefSeq" id="WP_124740464.1">
    <property type="nucleotide sequence ID" value="NZ_CP034087.1"/>
</dbReference>
<keyword evidence="3 5" id="KW-0732">Signal</keyword>
<dbReference type="InterPro" id="IPR014756">
    <property type="entry name" value="Ig_E-set"/>
</dbReference>
<accession>A0A3G8MAW6</accession>
<evidence type="ECO:0000313" key="8">
    <source>
        <dbReference type="Proteomes" id="UP000273982"/>
    </source>
</evidence>
<dbReference type="EMBL" id="CP034087">
    <property type="protein sequence ID" value="AZG78956.1"/>
    <property type="molecule type" value="Genomic_DNA"/>
</dbReference>
<dbReference type="Pfam" id="PF04234">
    <property type="entry name" value="CopC"/>
    <property type="match status" value="1"/>
</dbReference>
<evidence type="ECO:0000313" key="7">
    <source>
        <dbReference type="EMBL" id="AZG78956.1"/>
    </source>
</evidence>
<comment type="subcellular location">
    <subcellularLocation>
        <location evidence="1">Cell envelope</location>
    </subcellularLocation>
</comment>
<gene>
    <name evidence="7" type="ORF">EHO51_19360</name>
</gene>
<keyword evidence="4" id="KW-0186">Copper</keyword>
<geneLocation type="plasmid" evidence="8">
    <name>pgw6_1</name>
</geneLocation>
<name>A0A3G8MAW6_9HYPH</name>
<dbReference type="PANTHER" id="PTHR34820:SF4">
    <property type="entry name" value="INNER MEMBRANE PROTEIN YEBZ"/>
    <property type="match status" value="1"/>
</dbReference>
<feature type="chain" id="PRO_5018315622" evidence="5">
    <location>
        <begin position="22"/>
        <end position="118"/>
    </location>
</feature>
<dbReference type="InterPro" id="IPR014755">
    <property type="entry name" value="Cu-Rt/internalin_Ig-like"/>
</dbReference>
<dbReference type="GO" id="GO:0006825">
    <property type="term" value="P:copper ion transport"/>
    <property type="evidence" value="ECO:0007669"/>
    <property type="project" value="InterPro"/>
</dbReference>
<proteinExistence type="predicted"/>
<protein>
    <submittedName>
        <fullName evidence="7">Copper resistance protein CopC</fullName>
    </submittedName>
</protein>
<evidence type="ECO:0000256" key="5">
    <source>
        <dbReference type="SAM" id="SignalP"/>
    </source>
</evidence>
<dbReference type="GO" id="GO:0042597">
    <property type="term" value="C:periplasmic space"/>
    <property type="evidence" value="ECO:0007669"/>
    <property type="project" value="InterPro"/>
</dbReference>
<keyword evidence="7" id="KW-0614">Plasmid</keyword>
<dbReference type="InterPro" id="IPR032694">
    <property type="entry name" value="CopC/D"/>
</dbReference>
<evidence type="ECO:0000256" key="4">
    <source>
        <dbReference type="ARBA" id="ARBA00023008"/>
    </source>
</evidence>
<dbReference type="SUPFAM" id="SSF81296">
    <property type="entry name" value="E set domains"/>
    <property type="match status" value="1"/>
</dbReference>
<organism evidence="7 8">
    <name type="scientific">Methylocystis rosea</name>
    <dbReference type="NCBI Taxonomy" id="173366"/>
    <lineage>
        <taxon>Bacteria</taxon>
        <taxon>Pseudomonadati</taxon>
        <taxon>Pseudomonadota</taxon>
        <taxon>Alphaproteobacteria</taxon>
        <taxon>Hyphomicrobiales</taxon>
        <taxon>Methylocystaceae</taxon>
        <taxon>Methylocystis</taxon>
    </lineage>
</organism>
<sequence>MRQTVIVALLASLYGAGGAQAHASLDHAEPRVGNTVSPAPSTVTLWFTQNIEQAFTTIAVFNSAGARVDIGGTHVSTEESRAQVRLKACPPGVYRVRWRALSVDTHKTEGSFTFVVSP</sequence>
<evidence type="ECO:0000259" key="6">
    <source>
        <dbReference type="Pfam" id="PF04234"/>
    </source>
</evidence>
<dbReference type="KEGG" id="mros:EHO51_19360"/>
<dbReference type="GO" id="GO:0046688">
    <property type="term" value="P:response to copper ion"/>
    <property type="evidence" value="ECO:0007669"/>
    <property type="project" value="InterPro"/>
</dbReference>
<dbReference type="GO" id="GO:0005507">
    <property type="term" value="F:copper ion binding"/>
    <property type="evidence" value="ECO:0007669"/>
    <property type="project" value="InterPro"/>
</dbReference>
<feature type="signal peptide" evidence="5">
    <location>
        <begin position="1"/>
        <end position="21"/>
    </location>
</feature>
<keyword evidence="2" id="KW-0479">Metal-binding</keyword>
<dbReference type="GO" id="GO:0030313">
    <property type="term" value="C:cell envelope"/>
    <property type="evidence" value="ECO:0007669"/>
    <property type="project" value="UniProtKB-SubCell"/>
</dbReference>
<feature type="domain" description="CopC" evidence="6">
    <location>
        <begin position="22"/>
        <end position="116"/>
    </location>
</feature>
<dbReference type="AlphaFoldDB" id="A0A3G8MAW6"/>
<evidence type="ECO:0000256" key="3">
    <source>
        <dbReference type="ARBA" id="ARBA00022729"/>
    </source>
</evidence>
<dbReference type="Gene3D" id="2.60.40.1220">
    <property type="match status" value="1"/>
</dbReference>